<feature type="non-terminal residue" evidence="3">
    <location>
        <position position="1"/>
    </location>
</feature>
<evidence type="ECO:0000313" key="3">
    <source>
        <dbReference type="EMBL" id="MBF0939475.1"/>
    </source>
</evidence>
<evidence type="ECO:0000256" key="1">
    <source>
        <dbReference type="SAM" id="MobiDB-lite"/>
    </source>
</evidence>
<dbReference type="Proteomes" id="UP000718630">
    <property type="component" value="Unassembled WGS sequence"/>
</dbReference>
<keyword evidence="2" id="KW-0812">Transmembrane</keyword>
<accession>A0A929N0I7</accession>
<keyword evidence="2" id="KW-1133">Transmembrane helix</keyword>
<dbReference type="AlphaFoldDB" id="A0A929N0I7"/>
<comment type="caution">
    <text evidence="3">The sequence shown here is derived from an EMBL/GenBank/DDBJ whole genome shotgun (WGS) entry which is preliminary data.</text>
</comment>
<reference evidence="3" key="1">
    <citation type="submission" date="2020-04" db="EMBL/GenBank/DDBJ databases">
        <title>Deep metagenomics examines the oral microbiome during advanced dental caries in children, revealing novel taxa and co-occurrences with host molecules.</title>
        <authorList>
            <person name="Baker J.L."/>
            <person name="Morton J.T."/>
            <person name="Dinis M."/>
            <person name="Alvarez R."/>
            <person name="Tran N.C."/>
            <person name="Knight R."/>
            <person name="Edlund A."/>
        </authorList>
    </citation>
    <scope>NUCLEOTIDE SEQUENCE</scope>
    <source>
        <strain evidence="3">JCVI_32_bin.64</strain>
    </source>
</reference>
<evidence type="ECO:0000313" key="4">
    <source>
        <dbReference type="Proteomes" id="UP000718630"/>
    </source>
</evidence>
<feature type="transmembrane region" description="Helical" evidence="2">
    <location>
        <begin position="12"/>
        <end position="34"/>
    </location>
</feature>
<evidence type="ECO:0000256" key="2">
    <source>
        <dbReference type="SAM" id="Phobius"/>
    </source>
</evidence>
<keyword evidence="2" id="KW-0472">Membrane</keyword>
<proteinExistence type="predicted"/>
<dbReference type="EMBL" id="JABZFZ010000030">
    <property type="protein sequence ID" value="MBF0939475.1"/>
    <property type="molecule type" value="Genomic_DNA"/>
</dbReference>
<protein>
    <submittedName>
        <fullName evidence="3">Uncharacterized protein</fullName>
    </submittedName>
</protein>
<organism evidence="3 4">
    <name type="scientific">Schaalia georgiae</name>
    <dbReference type="NCBI Taxonomy" id="52768"/>
    <lineage>
        <taxon>Bacteria</taxon>
        <taxon>Bacillati</taxon>
        <taxon>Actinomycetota</taxon>
        <taxon>Actinomycetes</taxon>
        <taxon>Actinomycetales</taxon>
        <taxon>Actinomycetaceae</taxon>
        <taxon>Schaalia</taxon>
    </lineage>
</organism>
<gene>
    <name evidence="3" type="ORF">HXK03_01165</name>
</gene>
<sequence>SPPDFSVNYGPHIQRVTLVVTAGGTAAAMILTIIRWLRQPRPRAAATARRGKGGGTGAVGR</sequence>
<name>A0A929N0I7_9ACTO</name>
<feature type="region of interest" description="Disordered" evidence="1">
    <location>
        <begin position="42"/>
        <end position="61"/>
    </location>
</feature>